<dbReference type="STRING" id="698762.SAMN00808754_1929"/>
<name>A0A1W1VWM4_9FIRM</name>
<evidence type="ECO:0000313" key="3">
    <source>
        <dbReference type="Proteomes" id="UP000192569"/>
    </source>
</evidence>
<sequence>MAGFDLLGGAQIKSIQRVNVQITSSGSYTASITAVDLGKTFLVIHPYLKVASEGYYGIRVYLSNSTTLVYEGFSYQSAYVYILEFASGISVQRGTGQIPAGATSANIAIAAVDPTKSFVTLSGKLVYAGSSYYGSQYMGYAYLTSSTNLLISRSDSTNAYDFAWEVVTLV</sequence>
<dbReference type="EMBL" id="LT838272">
    <property type="protein sequence ID" value="SMB97728.1"/>
    <property type="molecule type" value="Genomic_DNA"/>
</dbReference>
<dbReference type="EMBL" id="LT838272">
    <property type="protein sequence ID" value="SMB97926.1"/>
    <property type="molecule type" value="Genomic_DNA"/>
</dbReference>
<organism evidence="1 3">
    <name type="scientific">Thermanaeromonas toyohensis ToBE</name>
    <dbReference type="NCBI Taxonomy" id="698762"/>
    <lineage>
        <taxon>Bacteria</taxon>
        <taxon>Bacillati</taxon>
        <taxon>Bacillota</taxon>
        <taxon>Clostridia</taxon>
        <taxon>Neomoorellales</taxon>
        <taxon>Neomoorellaceae</taxon>
        <taxon>Thermanaeromonas</taxon>
    </lineage>
</organism>
<gene>
    <name evidence="1" type="ORF">SAMN00808754_1929</name>
    <name evidence="2" type="ORF">SAMN00808754_2030</name>
</gene>
<evidence type="ECO:0000313" key="2">
    <source>
        <dbReference type="EMBL" id="SMB97926.1"/>
    </source>
</evidence>
<dbReference type="AlphaFoldDB" id="A0A1W1VWM4"/>
<evidence type="ECO:0000313" key="1">
    <source>
        <dbReference type="EMBL" id="SMB97728.1"/>
    </source>
</evidence>
<dbReference type="RefSeq" id="WP_084665606.1">
    <property type="nucleotide sequence ID" value="NZ_LT838272.1"/>
</dbReference>
<proteinExistence type="predicted"/>
<keyword evidence="3" id="KW-1185">Reference proteome</keyword>
<dbReference type="Proteomes" id="UP000192569">
    <property type="component" value="Chromosome I"/>
</dbReference>
<reference evidence="1 3" key="1">
    <citation type="submission" date="2017-04" db="EMBL/GenBank/DDBJ databases">
        <authorList>
            <person name="Afonso C.L."/>
            <person name="Miller P.J."/>
            <person name="Scott M.A."/>
            <person name="Spackman E."/>
            <person name="Goraichik I."/>
            <person name="Dimitrov K.M."/>
            <person name="Suarez D.L."/>
            <person name="Swayne D.E."/>
        </authorList>
    </citation>
    <scope>NUCLEOTIDE SEQUENCE [LARGE SCALE GENOMIC DNA]</scope>
    <source>
        <strain evidence="1 3">ToBE</strain>
    </source>
</reference>
<protein>
    <submittedName>
        <fullName evidence="1">Uncharacterized protein</fullName>
    </submittedName>
</protein>
<accession>A0A1W1VWM4</accession>